<dbReference type="Pfam" id="PF07716">
    <property type="entry name" value="bZIP_2"/>
    <property type="match status" value="1"/>
</dbReference>
<dbReference type="GO" id="GO:0005634">
    <property type="term" value="C:nucleus"/>
    <property type="evidence" value="ECO:0007669"/>
    <property type="project" value="TreeGrafter"/>
</dbReference>
<accession>A0AAV7N042</accession>
<dbReference type="InterPro" id="IPR046347">
    <property type="entry name" value="bZIP_sf"/>
</dbReference>
<name>A0AAV7N042_PLEWA</name>
<feature type="domain" description="BZIP" evidence="2">
    <location>
        <begin position="36"/>
        <end position="99"/>
    </location>
</feature>
<dbReference type="GO" id="GO:0000981">
    <property type="term" value="F:DNA-binding transcription factor activity, RNA polymerase II-specific"/>
    <property type="evidence" value="ECO:0007669"/>
    <property type="project" value="TreeGrafter"/>
</dbReference>
<evidence type="ECO:0000256" key="1">
    <source>
        <dbReference type="SAM" id="MobiDB-lite"/>
    </source>
</evidence>
<dbReference type="EMBL" id="JANPWB010000013">
    <property type="protein sequence ID" value="KAJ1108654.1"/>
    <property type="molecule type" value="Genomic_DNA"/>
</dbReference>
<feature type="region of interest" description="Disordered" evidence="1">
    <location>
        <begin position="36"/>
        <end position="64"/>
    </location>
</feature>
<dbReference type="AlphaFoldDB" id="A0AAV7N042"/>
<dbReference type="PROSITE" id="PS00036">
    <property type="entry name" value="BZIP_BASIC"/>
    <property type="match status" value="1"/>
</dbReference>
<dbReference type="PANTHER" id="PTHR23351">
    <property type="entry name" value="FOS TRANSCRIPTION FACTOR-RELATED"/>
    <property type="match status" value="1"/>
</dbReference>
<protein>
    <recommendedName>
        <fullName evidence="2">BZIP domain-containing protein</fullName>
    </recommendedName>
</protein>
<evidence type="ECO:0000313" key="4">
    <source>
        <dbReference type="Proteomes" id="UP001066276"/>
    </source>
</evidence>
<dbReference type="GO" id="GO:0000978">
    <property type="term" value="F:RNA polymerase II cis-regulatory region sequence-specific DNA binding"/>
    <property type="evidence" value="ECO:0007669"/>
    <property type="project" value="TreeGrafter"/>
</dbReference>
<sequence length="132" mass="15148">MEQLGSSSGSSISDESQDTYQGTQCWMNIQIPKDVGARKWKKREKNRAAAQKSRQKQTQKADLLHQEHERLEKDNAALRKEIAQLTKERRFLSKVMQEHEPSCVMCCPDVYLGLLHNTHPLWTDEGLKVAAN</sequence>
<dbReference type="SUPFAM" id="SSF57959">
    <property type="entry name" value="Leucine zipper domain"/>
    <property type="match status" value="1"/>
</dbReference>
<dbReference type="Gene3D" id="1.20.5.170">
    <property type="match status" value="1"/>
</dbReference>
<organism evidence="3 4">
    <name type="scientific">Pleurodeles waltl</name>
    <name type="common">Iberian ribbed newt</name>
    <dbReference type="NCBI Taxonomy" id="8319"/>
    <lineage>
        <taxon>Eukaryota</taxon>
        <taxon>Metazoa</taxon>
        <taxon>Chordata</taxon>
        <taxon>Craniata</taxon>
        <taxon>Vertebrata</taxon>
        <taxon>Euteleostomi</taxon>
        <taxon>Amphibia</taxon>
        <taxon>Batrachia</taxon>
        <taxon>Caudata</taxon>
        <taxon>Salamandroidea</taxon>
        <taxon>Salamandridae</taxon>
        <taxon>Pleurodelinae</taxon>
        <taxon>Pleurodeles</taxon>
    </lineage>
</organism>
<proteinExistence type="predicted"/>
<reference evidence="3" key="1">
    <citation type="journal article" date="2022" name="bioRxiv">
        <title>Sequencing and chromosome-scale assembly of the giantPleurodeles waltlgenome.</title>
        <authorList>
            <person name="Brown T."/>
            <person name="Elewa A."/>
            <person name="Iarovenko S."/>
            <person name="Subramanian E."/>
            <person name="Araus A.J."/>
            <person name="Petzold A."/>
            <person name="Susuki M."/>
            <person name="Suzuki K.-i.T."/>
            <person name="Hayashi T."/>
            <person name="Toyoda A."/>
            <person name="Oliveira C."/>
            <person name="Osipova E."/>
            <person name="Leigh N.D."/>
            <person name="Simon A."/>
            <person name="Yun M.H."/>
        </authorList>
    </citation>
    <scope>NUCLEOTIDE SEQUENCE</scope>
    <source>
        <strain evidence="3">20211129_DDA</strain>
        <tissue evidence="3">Liver</tissue>
    </source>
</reference>
<dbReference type="SMART" id="SM00338">
    <property type="entry name" value="BRLZ"/>
    <property type="match status" value="1"/>
</dbReference>
<evidence type="ECO:0000313" key="3">
    <source>
        <dbReference type="EMBL" id="KAJ1108654.1"/>
    </source>
</evidence>
<evidence type="ECO:0000259" key="2">
    <source>
        <dbReference type="PROSITE" id="PS50217"/>
    </source>
</evidence>
<comment type="caution">
    <text evidence="3">The sequence shown here is derived from an EMBL/GenBank/DDBJ whole genome shotgun (WGS) entry which is preliminary data.</text>
</comment>
<dbReference type="InterPro" id="IPR000837">
    <property type="entry name" value="AP-1"/>
</dbReference>
<dbReference type="InterPro" id="IPR004827">
    <property type="entry name" value="bZIP"/>
</dbReference>
<dbReference type="PROSITE" id="PS50217">
    <property type="entry name" value="BZIP"/>
    <property type="match status" value="1"/>
</dbReference>
<keyword evidence="4" id="KW-1185">Reference proteome</keyword>
<dbReference type="PANTHER" id="PTHR23351:SF11">
    <property type="entry name" value="BASIC LEUCINE ZIPPER TRANSCRIPTIONAL FACTOR ATF-LIKE 2"/>
    <property type="match status" value="1"/>
</dbReference>
<gene>
    <name evidence="3" type="ORF">NDU88_006030</name>
</gene>
<dbReference type="PRINTS" id="PR00042">
    <property type="entry name" value="LEUZIPPRFOS"/>
</dbReference>
<dbReference type="Proteomes" id="UP001066276">
    <property type="component" value="Chromosome 9"/>
</dbReference>